<dbReference type="InterPro" id="IPR001029">
    <property type="entry name" value="Flagellin_N"/>
</dbReference>
<comment type="similarity">
    <text evidence="1 4">Belongs to the bacterial flagellin family.</text>
</comment>
<gene>
    <name evidence="7" type="ORF">E7512_03440</name>
</gene>
<dbReference type="PANTHER" id="PTHR42792:SF2">
    <property type="entry name" value="FLAGELLIN"/>
    <property type="match status" value="1"/>
</dbReference>
<protein>
    <recommendedName>
        <fullName evidence="2 4">Flagellin</fullName>
    </recommendedName>
</protein>
<comment type="function">
    <text evidence="4">Flagellin is the subunit protein which polymerizes to form the filaments of bacterial flagella.</text>
</comment>
<comment type="caution">
    <text evidence="7">The sequence shown here is derived from an EMBL/GenBank/DDBJ whole genome shotgun (WGS) entry which is preliminary data.</text>
</comment>
<evidence type="ECO:0000259" key="5">
    <source>
        <dbReference type="Pfam" id="PF00669"/>
    </source>
</evidence>
<dbReference type="GO" id="GO:0005576">
    <property type="term" value="C:extracellular region"/>
    <property type="evidence" value="ECO:0007669"/>
    <property type="project" value="UniProtKB-SubCell"/>
</dbReference>
<dbReference type="Pfam" id="PF00669">
    <property type="entry name" value="Flagellin_N"/>
    <property type="match status" value="1"/>
</dbReference>
<evidence type="ECO:0000256" key="1">
    <source>
        <dbReference type="ARBA" id="ARBA00005709"/>
    </source>
</evidence>
<organism evidence="7 8">
    <name type="scientific">Faecalispora sporosphaeroides</name>
    <dbReference type="NCBI Taxonomy" id="1549"/>
    <lineage>
        <taxon>Bacteria</taxon>
        <taxon>Bacillati</taxon>
        <taxon>Bacillota</taxon>
        <taxon>Clostridia</taxon>
        <taxon>Eubacteriales</taxon>
        <taxon>Oscillospiraceae</taxon>
        <taxon>Faecalispora</taxon>
    </lineage>
</organism>
<evidence type="ECO:0000256" key="2">
    <source>
        <dbReference type="ARBA" id="ARBA00020110"/>
    </source>
</evidence>
<dbReference type="Gene3D" id="1.20.1330.10">
    <property type="entry name" value="f41 fragment of flagellin, N-terminal domain"/>
    <property type="match status" value="2"/>
</dbReference>
<keyword evidence="4" id="KW-0964">Secreted</keyword>
<keyword evidence="7" id="KW-0282">Flagellum</keyword>
<dbReference type="InterPro" id="IPR001492">
    <property type="entry name" value="Flagellin"/>
</dbReference>
<evidence type="ECO:0000313" key="7">
    <source>
        <dbReference type="EMBL" id="MBE6832625.1"/>
    </source>
</evidence>
<dbReference type="InterPro" id="IPR046358">
    <property type="entry name" value="Flagellin_C"/>
</dbReference>
<evidence type="ECO:0000313" key="8">
    <source>
        <dbReference type="Proteomes" id="UP000754750"/>
    </source>
</evidence>
<feature type="domain" description="Flagellin N-terminal" evidence="5">
    <location>
        <begin position="3"/>
        <end position="140"/>
    </location>
</feature>
<dbReference type="Gene3D" id="6.10.10.10">
    <property type="entry name" value="Flagellar export chaperone, C-terminal domain"/>
    <property type="match status" value="1"/>
</dbReference>
<dbReference type="Proteomes" id="UP000754750">
    <property type="component" value="Unassembled WGS sequence"/>
</dbReference>
<keyword evidence="7" id="KW-0969">Cilium</keyword>
<proteinExistence type="inferred from homology"/>
<evidence type="ECO:0000256" key="4">
    <source>
        <dbReference type="RuleBase" id="RU362073"/>
    </source>
</evidence>
<keyword evidence="3 4" id="KW-0975">Bacterial flagellum</keyword>
<evidence type="ECO:0000259" key="6">
    <source>
        <dbReference type="Pfam" id="PF00700"/>
    </source>
</evidence>
<dbReference type="Gene3D" id="3.30.70.2120">
    <property type="match status" value="1"/>
</dbReference>
<feature type="domain" description="Flagellin C-terminal" evidence="6">
    <location>
        <begin position="406"/>
        <end position="490"/>
    </location>
</feature>
<sequence length="491" mass="50931">MRIQHNISAINANRQLGINNNSVAKNLEKLSSGYKINRAGDDAAGLAISEKMRSQIRGLDQATNNANDGISLVQTAEGALNETHSILQRMKELATQSSNGTYQNDVDRENIQKEVDALKSEIDRISTSTNFNKINLLDGSLKTYAKSTTSDATAFAVTEATATASTAKMGTWTAAADAATERSVTIKYFSGSEMKEATIKYVGSDDGTTGAADTEAAFKTAFDNSELASLFSYDSSSDTFTSKEKGANAPQILSFTTAAGSGASATGATYAAGTAGQESIAITNANVSAGDTLVIGGKTYEFQTAADVNKVASGNTAVIIGTAATDTADNLVAALKGNGVSTATNTTGTVTIDASEIGNKGLKLQIGAGATADQQVSLSIADMSSKGLGISNVSVASQDSALEAISTIEEAINTVSGTRADLGALQNRLEHTVNNLGVTSENLTSAESRIRDVDMAKEMMEMTKNNVLTQAAQSMLAQANTQPQSILKLLQ</sequence>
<dbReference type="RefSeq" id="WP_326839990.1">
    <property type="nucleotide sequence ID" value="NZ_SVNY01000002.1"/>
</dbReference>
<reference evidence="7" key="1">
    <citation type="submission" date="2019-04" db="EMBL/GenBank/DDBJ databases">
        <title>Evolution of Biomass-Degrading Anaerobic Consortia Revealed by Metagenomics.</title>
        <authorList>
            <person name="Peng X."/>
        </authorList>
    </citation>
    <scope>NUCLEOTIDE SEQUENCE</scope>
    <source>
        <strain evidence="7">SIG551</strain>
    </source>
</reference>
<dbReference type="GO" id="GO:0005198">
    <property type="term" value="F:structural molecule activity"/>
    <property type="evidence" value="ECO:0007669"/>
    <property type="project" value="UniProtKB-UniRule"/>
</dbReference>
<name>A0A928KQB6_9FIRM</name>
<dbReference type="PANTHER" id="PTHR42792">
    <property type="entry name" value="FLAGELLIN"/>
    <property type="match status" value="1"/>
</dbReference>
<dbReference type="SUPFAM" id="SSF64518">
    <property type="entry name" value="Phase 1 flagellin"/>
    <property type="match status" value="1"/>
</dbReference>
<dbReference type="AlphaFoldDB" id="A0A928KQB6"/>
<comment type="subcellular location">
    <subcellularLocation>
        <location evidence="4">Secreted</location>
    </subcellularLocation>
    <subcellularLocation>
        <location evidence="4">Bacterial flagellum</location>
    </subcellularLocation>
</comment>
<dbReference type="Pfam" id="PF00700">
    <property type="entry name" value="Flagellin_C"/>
    <property type="match status" value="1"/>
</dbReference>
<dbReference type="InterPro" id="IPR042187">
    <property type="entry name" value="Flagellin_C_sub2"/>
</dbReference>
<accession>A0A928KQB6</accession>
<keyword evidence="7" id="KW-0966">Cell projection</keyword>
<evidence type="ECO:0000256" key="3">
    <source>
        <dbReference type="ARBA" id="ARBA00023143"/>
    </source>
</evidence>
<dbReference type="PRINTS" id="PR00207">
    <property type="entry name" value="FLAGELLIN"/>
</dbReference>
<dbReference type="EMBL" id="SVNY01000002">
    <property type="protein sequence ID" value="MBE6832625.1"/>
    <property type="molecule type" value="Genomic_DNA"/>
</dbReference>
<dbReference type="GO" id="GO:0009288">
    <property type="term" value="C:bacterial-type flagellum"/>
    <property type="evidence" value="ECO:0007669"/>
    <property type="project" value="UniProtKB-SubCell"/>
</dbReference>